<feature type="region of interest" description="Disordered" evidence="1">
    <location>
        <begin position="20"/>
        <end position="62"/>
    </location>
</feature>
<feature type="region of interest" description="Disordered" evidence="1">
    <location>
        <begin position="200"/>
        <end position="224"/>
    </location>
</feature>
<gene>
    <name evidence="2" type="ORF">CRG98_038703</name>
</gene>
<evidence type="ECO:0000256" key="1">
    <source>
        <dbReference type="SAM" id="MobiDB-lite"/>
    </source>
</evidence>
<dbReference type="EMBL" id="PGOL01003467">
    <property type="protein sequence ID" value="PKI40905.1"/>
    <property type="molecule type" value="Genomic_DNA"/>
</dbReference>
<dbReference type="Proteomes" id="UP000233551">
    <property type="component" value="Unassembled WGS sequence"/>
</dbReference>
<sequence length="224" mass="24357">MQELWQTLISDPSGYVGALLQNSSPSSHDRGILSETATPVTRLAPDKSRPSGLHKTQSSSPCTCTVYLKHPKRKNKRPGKDVGAVSGTKMDASHNLRLHPLPEHATKEGQAVSTPFWSTGSNRGCLTKARITIHNRVDGGEHASPGTGTTEKGRDCHKGTEGQSEGFPEYHSSDNRGPFHMGSCTRSSFEEMLTSELYTTHSQQPLGLGKSFCLEPSEPYRSPE</sequence>
<feature type="compositionally biased region" description="Basic and acidic residues" evidence="1">
    <location>
        <begin position="151"/>
        <end position="160"/>
    </location>
</feature>
<protein>
    <submittedName>
        <fullName evidence="2">Uncharacterized protein</fullName>
    </submittedName>
</protein>
<name>A0A2I0IA77_PUNGR</name>
<organism evidence="2 3">
    <name type="scientific">Punica granatum</name>
    <name type="common">Pomegranate</name>
    <dbReference type="NCBI Taxonomy" id="22663"/>
    <lineage>
        <taxon>Eukaryota</taxon>
        <taxon>Viridiplantae</taxon>
        <taxon>Streptophyta</taxon>
        <taxon>Embryophyta</taxon>
        <taxon>Tracheophyta</taxon>
        <taxon>Spermatophyta</taxon>
        <taxon>Magnoliopsida</taxon>
        <taxon>eudicotyledons</taxon>
        <taxon>Gunneridae</taxon>
        <taxon>Pentapetalae</taxon>
        <taxon>rosids</taxon>
        <taxon>malvids</taxon>
        <taxon>Myrtales</taxon>
        <taxon>Lythraceae</taxon>
        <taxon>Punica</taxon>
    </lineage>
</organism>
<dbReference type="AlphaFoldDB" id="A0A2I0IA77"/>
<keyword evidence="3" id="KW-1185">Reference proteome</keyword>
<proteinExistence type="predicted"/>
<accession>A0A2I0IA77</accession>
<evidence type="ECO:0000313" key="2">
    <source>
        <dbReference type="EMBL" id="PKI40905.1"/>
    </source>
</evidence>
<evidence type="ECO:0000313" key="3">
    <source>
        <dbReference type="Proteomes" id="UP000233551"/>
    </source>
</evidence>
<comment type="caution">
    <text evidence="2">The sequence shown here is derived from an EMBL/GenBank/DDBJ whole genome shotgun (WGS) entry which is preliminary data.</text>
</comment>
<feature type="region of interest" description="Disordered" evidence="1">
    <location>
        <begin position="137"/>
        <end position="183"/>
    </location>
</feature>
<reference evidence="2 3" key="1">
    <citation type="submission" date="2017-11" db="EMBL/GenBank/DDBJ databases">
        <title>De-novo sequencing of pomegranate (Punica granatum L.) genome.</title>
        <authorList>
            <person name="Akparov Z."/>
            <person name="Amiraslanov A."/>
            <person name="Hajiyeva S."/>
            <person name="Abbasov M."/>
            <person name="Kaur K."/>
            <person name="Hamwieh A."/>
            <person name="Solovyev V."/>
            <person name="Salamov A."/>
            <person name="Braich B."/>
            <person name="Kosarev P."/>
            <person name="Mahmoud A."/>
            <person name="Hajiyev E."/>
            <person name="Babayeva S."/>
            <person name="Izzatullayeva V."/>
            <person name="Mammadov A."/>
            <person name="Mammadov A."/>
            <person name="Sharifova S."/>
            <person name="Ojaghi J."/>
            <person name="Eynullazada K."/>
            <person name="Bayramov B."/>
            <person name="Abdulazimova A."/>
            <person name="Shahmuradov I."/>
        </authorList>
    </citation>
    <scope>NUCLEOTIDE SEQUENCE [LARGE SCALE GENOMIC DNA]</scope>
    <source>
        <strain evidence="3">cv. AG2017</strain>
        <tissue evidence="2">Leaf</tissue>
    </source>
</reference>